<dbReference type="PANTHER" id="PTHR12411">
    <property type="entry name" value="CYSTEINE PROTEASE FAMILY C1-RELATED"/>
    <property type="match status" value="1"/>
</dbReference>
<feature type="domain" description="Peptidase C1A papain C-terminal" evidence="3">
    <location>
        <begin position="102"/>
        <end position="316"/>
    </location>
</feature>
<evidence type="ECO:0000259" key="3">
    <source>
        <dbReference type="SMART" id="SM00645"/>
    </source>
</evidence>
<keyword evidence="2" id="KW-1015">Disulfide bond</keyword>
<dbReference type="Proteomes" id="UP001470230">
    <property type="component" value="Unassembled WGS sequence"/>
</dbReference>
<dbReference type="InterPro" id="IPR025661">
    <property type="entry name" value="Pept_asp_AS"/>
</dbReference>
<name>A0ABR2H9N5_9EUKA</name>
<dbReference type="PRINTS" id="PR00705">
    <property type="entry name" value="PAPAIN"/>
</dbReference>
<dbReference type="InterPro" id="IPR039417">
    <property type="entry name" value="Peptidase_C1A_papain-like"/>
</dbReference>
<accession>A0ABR2H9N5</accession>
<dbReference type="SMART" id="SM00848">
    <property type="entry name" value="Inhibitor_I29"/>
    <property type="match status" value="1"/>
</dbReference>
<evidence type="ECO:0000313" key="6">
    <source>
        <dbReference type="Proteomes" id="UP001470230"/>
    </source>
</evidence>
<comment type="similarity">
    <text evidence="1">Belongs to the peptidase C1 family.</text>
</comment>
<sequence>MLSIFISLVSSIFVARHEEKSFLSWMRNTNQYYTNDEYHFRLGIFLANSRYIREFNSVKRSFKVGLNHLSCYTPSEYKALLGRTQFPTKSLQSIPKKINGDIPDSIDWREKNIVNEIRDQGQCGSCWAFGTIQACESAYALTHGILLSCSEQNLVDCCYACGGCTGGDESQALDYILNYQNGYLNSEDVYPYKAHQCDCTYDSSKGINKIKSYVHGIKDDEIYLQHLVAQGVCDIGIDASWISFHEYSSGIYDNPDCTGDSLSHAVGLVGYGAENGVEYWIVRNSWGKMWGEDGYVRMSRNKNNQCGVATEALQVYA</sequence>
<dbReference type="InterPro" id="IPR038765">
    <property type="entry name" value="Papain-like_cys_pep_sf"/>
</dbReference>
<organism evidence="5 6">
    <name type="scientific">Tritrichomonas musculus</name>
    <dbReference type="NCBI Taxonomy" id="1915356"/>
    <lineage>
        <taxon>Eukaryota</taxon>
        <taxon>Metamonada</taxon>
        <taxon>Parabasalia</taxon>
        <taxon>Tritrichomonadida</taxon>
        <taxon>Tritrichomonadidae</taxon>
        <taxon>Tritrichomonas</taxon>
    </lineage>
</organism>
<dbReference type="CDD" id="cd02248">
    <property type="entry name" value="Peptidase_C1A"/>
    <property type="match status" value="1"/>
</dbReference>
<dbReference type="PROSITE" id="PS00139">
    <property type="entry name" value="THIOL_PROTEASE_CYS"/>
    <property type="match status" value="1"/>
</dbReference>
<evidence type="ECO:0000313" key="5">
    <source>
        <dbReference type="EMBL" id="KAK8842487.1"/>
    </source>
</evidence>
<reference evidence="5 6" key="1">
    <citation type="submission" date="2024-04" db="EMBL/GenBank/DDBJ databases">
        <title>Tritrichomonas musculus Genome.</title>
        <authorList>
            <person name="Alves-Ferreira E."/>
            <person name="Grigg M."/>
            <person name="Lorenzi H."/>
            <person name="Galac M."/>
        </authorList>
    </citation>
    <scope>NUCLEOTIDE SEQUENCE [LARGE SCALE GENOMIC DNA]</scope>
    <source>
        <strain evidence="5 6">EAF2021</strain>
    </source>
</reference>
<dbReference type="InterPro" id="IPR000668">
    <property type="entry name" value="Peptidase_C1A_C"/>
</dbReference>
<dbReference type="EMBL" id="JAPFFF010000038">
    <property type="protein sequence ID" value="KAK8842487.1"/>
    <property type="molecule type" value="Genomic_DNA"/>
</dbReference>
<evidence type="ECO:0000256" key="1">
    <source>
        <dbReference type="ARBA" id="ARBA00008455"/>
    </source>
</evidence>
<dbReference type="InterPro" id="IPR013201">
    <property type="entry name" value="Prot_inhib_I29"/>
</dbReference>
<dbReference type="InterPro" id="IPR000169">
    <property type="entry name" value="Pept_cys_AS"/>
</dbReference>
<evidence type="ECO:0000256" key="2">
    <source>
        <dbReference type="ARBA" id="ARBA00023157"/>
    </source>
</evidence>
<dbReference type="InterPro" id="IPR013128">
    <property type="entry name" value="Peptidase_C1A"/>
</dbReference>
<protein>
    <submittedName>
        <fullName evidence="5">Uncharacterized protein</fullName>
    </submittedName>
</protein>
<dbReference type="Gene3D" id="3.90.70.10">
    <property type="entry name" value="Cysteine proteinases"/>
    <property type="match status" value="1"/>
</dbReference>
<dbReference type="Pfam" id="PF08246">
    <property type="entry name" value="Inhibitor_I29"/>
    <property type="match status" value="1"/>
</dbReference>
<feature type="domain" description="Cathepsin propeptide inhibitor" evidence="4">
    <location>
        <begin position="22"/>
        <end position="77"/>
    </location>
</feature>
<dbReference type="Pfam" id="PF00112">
    <property type="entry name" value="Peptidase_C1"/>
    <property type="match status" value="1"/>
</dbReference>
<dbReference type="PROSITE" id="PS00640">
    <property type="entry name" value="THIOL_PROTEASE_ASN"/>
    <property type="match status" value="1"/>
</dbReference>
<keyword evidence="6" id="KW-1185">Reference proteome</keyword>
<evidence type="ECO:0000259" key="4">
    <source>
        <dbReference type="SMART" id="SM00848"/>
    </source>
</evidence>
<dbReference type="SMART" id="SM00645">
    <property type="entry name" value="Pept_C1"/>
    <property type="match status" value="1"/>
</dbReference>
<comment type="caution">
    <text evidence="5">The sequence shown here is derived from an EMBL/GenBank/DDBJ whole genome shotgun (WGS) entry which is preliminary data.</text>
</comment>
<dbReference type="SUPFAM" id="SSF54001">
    <property type="entry name" value="Cysteine proteinases"/>
    <property type="match status" value="1"/>
</dbReference>
<gene>
    <name evidence="5" type="ORF">M9Y10_026076</name>
</gene>
<proteinExistence type="inferred from homology"/>